<proteinExistence type="predicted"/>
<dbReference type="RefSeq" id="XP_022310784.1">
    <property type="nucleotide sequence ID" value="XM_022455076.1"/>
</dbReference>
<evidence type="ECO:0000313" key="3">
    <source>
        <dbReference type="RefSeq" id="XP_022310784.1"/>
    </source>
</evidence>
<keyword evidence="2" id="KW-1185">Reference proteome</keyword>
<organism evidence="2 3">
    <name type="scientific">Crassostrea virginica</name>
    <name type="common">Eastern oyster</name>
    <dbReference type="NCBI Taxonomy" id="6565"/>
    <lineage>
        <taxon>Eukaryota</taxon>
        <taxon>Metazoa</taxon>
        <taxon>Spiralia</taxon>
        <taxon>Lophotrochozoa</taxon>
        <taxon>Mollusca</taxon>
        <taxon>Bivalvia</taxon>
        <taxon>Autobranchia</taxon>
        <taxon>Pteriomorphia</taxon>
        <taxon>Ostreida</taxon>
        <taxon>Ostreoidea</taxon>
        <taxon>Ostreidae</taxon>
        <taxon>Crassostrea</taxon>
    </lineage>
</organism>
<gene>
    <name evidence="3" type="primary">LOC111116086</name>
</gene>
<keyword evidence="1" id="KW-0732">Signal</keyword>
<sequence>MIPLVLLRLPCFLAVISVCFAWPEFRRVCRRYELDVGIQRAPWEREATHTCVPGPPNGRCFIRDANGGFNCTGNFQLQGGLENRRSLCCEKSGFELVECFVPRRLFSFRDGFDIQHRHTVLRSLTSYPTRNDETTFSVELCFLRRRFSTMW</sequence>
<reference evidence="2" key="1">
    <citation type="submission" date="2024-06" db="UniProtKB">
        <authorList>
            <consortium name="RefSeq"/>
        </authorList>
    </citation>
    <scope>NUCLEOTIDE SEQUENCE [LARGE SCALE GENOMIC DNA]</scope>
</reference>
<dbReference type="Proteomes" id="UP000694844">
    <property type="component" value="Chromosome 1"/>
</dbReference>
<name>A0A8B8C6N8_CRAVI</name>
<accession>A0A8B8C6N8</accession>
<reference evidence="3" key="2">
    <citation type="submission" date="2025-08" db="UniProtKB">
        <authorList>
            <consortium name="RefSeq"/>
        </authorList>
    </citation>
    <scope>IDENTIFICATION</scope>
    <source>
        <tissue evidence="3">Whole sample</tissue>
    </source>
</reference>
<feature type="chain" id="PRO_5034480292" evidence="1">
    <location>
        <begin position="22"/>
        <end position="151"/>
    </location>
</feature>
<dbReference type="OrthoDB" id="6119378at2759"/>
<dbReference type="AlphaFoldDB" id="A0A8B8C6N8"/>
<dbReference type="GeneID" id="111116086"/>
<feature type="signal peptide" evidence="1">
    <location>
        <begin position="1"/>
        <end position="21"/>
    </location>
</feature>
<evidence type="ECO:0000313" key="2">
    <source>
        <dbReference type="Proteomes" id="UP000694844"/>
    </source>
</evidence>
<dbReference type="KEGG" id="cvn:111116086"/>
<evidence type="ECO:0000256" key="1">
    <source>
        <dbReference type="SAM" id="SignalP"/>
    </source>
</evidence>
<protein>
    <submittedName>
        <fullName evidence="3">Uncharacterized protein LOC111116086</fullName>
    </submittedName>
</protein>